<evidence type="ECO:0000313" key="3">
    <source>
        <dbReference type="Proteomes" id="UP000298218"/>
    </source>
</evidence>
<keyword evidence="3" id="KW-1185">Reference proteome</keyword>
<dbReference type="Pfam" id="PF00480">
    <property type="entry name" value="ROK"/>
    <property type="match status" value="1"/>
</dbReference>
<sequence>MLAFDARHGSTKAALFDNSGQMLGFSHTSTPVCDVTPAESLMLHIEDLTTQFARDFPKVTPTAAGLIAPGIVDDHAGIAILSASLRWANVPYKRLTEDRLRLPSTFSNTARAIGEAEFRLGAARPYKNVVVVRFGTRITASLFIDGKAHDGGGFAGGIGHSIVDAQGEKCLCGSHGCLDTVASGGAIVRRYANLTGDAVTGAEDVLERARNGDTAAEGVWNDALEALALAISQVAAVIAPEAIVIAGGVARAGDELFVPLRRRLDDLLSFHRRPTVLPAILGPDSTLLGAALRARSVV</sequence>
<accession>A0A4Y8KQ61</accession>
<dbReference type="EMBL" id="SOHQ01000017">
    <property type="protein sequence ID" value="TFD80205.1"/>
    <property type="molecule type" value="Genomic_DNA"/>
</dbReference>
<dbReference type="AlphaFoldDB" id="A0A4Y8KQ61"/>
<name>A0A4Y8KQ61_9MICO</name>
<organism evidence="2 3">
    <name type="scientific">Cryobacterium psychrophilum</name>
    <dbReference type="NCBI Taxonomy" id="41988"/>
    <lineage>
        <taxon>Bacteria</taxon>
        <taxon>Bacillati</taxon>
        <taxon>Actinomycetota</taxon>
        <taxon>Actinomycetes</taxon>
        <taxon>Micrococcales</taxon>
        <taxon>Microbacteriaceae</taxon>
        <taxon>Cryobacterium</taxon>
    </lineage>
</organism>
<dbReference type="Proteomes" id="UP000298218">
    <property type="component" value="Unassembled WGS sequence"/>
</dbReference>
<dbReference type="RefSeq" id="WP_134173362.1">
    <property type="nucleotide sequence ID" value="NZ_SODI01000001.1"/>
</dbReference>
<dbReference type="PANTHER" id="PTHR18964">
    <property type="entry name" value="ROK (REPRESSOR, ORF, KINASE) FAMILY"/>
    <property type="match status" value="1"/>
</dbReference>
<comment type="similarity">
    <text evidence="1">Belongs to the ROK (NagC/XylR) family.</text>
</comment>
<dbReference type="InterPro" id="IPR043129">
    <property type="entry name" value="ATPase_NBD"/>
</dbReference>
<evidence type="ECO:0000256" key="1">
    <source>
        <dbReference type="ARBA" id="ARBA00006479"/>
    </source>
</evidence>
<comment type="caution">
    <text evidence="2">The sequence shown here is derived from an EMBL/GenBank/DDBJ whole genome shotgun (WGS) entry which is preliminary data.</text>
</comment>
<dbReference type="PANTHER" id="PTHR18964:SF149">
    <property type="entry name" value="BIFUNCTIONAL UDP-N-ACETYLGLUCOSAMINE 2-EPIMERASE_N-ACETYLMANNOSAMINE KINASE"/>
    <property type="match status" value="1"/>
</dbReference>
<reference evidence="2 3" key="1">
    <citation type="submission" date="2019-03" db="EMBL/GenBank/DDBJ databases">
        <title>Genomics of glacier-inhabiting Cryobacterium strains.</title>
        <authorList>
            <person name="Liu Q."/>
            <person name="Xin Y.-H."/>
        </authorList>
    </citation>
    <scope>NUCLEOTIDE SEQUENCE [LARGE SCALE GENOMIC DNA]</scope>
    <source>
        <strain evidence="2 3">CGMCC 1.4292</strain>
    </source>
</reference>
<protein>
    <submittedName>
        <fullName evidence="2">ROK family protein</fullName>
    </submittedName>
</protein>
<dbReference type="OrthoDB" id="9810372at2"/>
<dbReference type="Gene3D" id="3.30.420.40">
    <property type="match status" value="2"/>
</dbReference>
<evidence type="ECO:0000313" key="2">
    <source>
        <dbReference type="EMBL" id="TFD80205.1"/>
    </source>
</evidence>
<gene>
    <name evidence="2" type="ORF">E3T53_05710</name>
</gene>
<dbReference type="SUPFAM" id="SSF53067">
    <property type="entry name" value="Actin-like ATPase domain"/>
    <property type="match status" value="1"/>
</dbReference>
<dbReference type="InterPro" id="IPR000600">
    <property type="entry name" value="ROK"/>
</dbReference>
<proteinExistence type="inferred from homology"/>